<proteinExistence type="predicted"/>
<gene>
    <name evidence="2" type="ORF">PYW07_001666</name>
</gene>
<feature type="compositionally biased region" description="Basic and acidic residues" evidence="1">
    <location>
        <begin position="209"/>
        <end position="221"/>
    </location>
</feature>
<name>A0AAD8DW43_MYTSE</name>
<accession>A0AAD8DW43</accession>
<protein>
    <submittedName>
        <fullName evidence="2">Uncharacterized protein</fullName>
    </submittedName>
</protein>
<dbReference type="Proteomes" id="UP001231518">
    <property type="component" value="Chromosome 11"/>
</dbReference>
<sequence>MCALSSCDQLLNDCNNNGTLYDKMNSLVLLLLVIFCVGQVYPRHLLDEVNDPDLLSSDQKDGVRKHSSDMNRHRRRRWQANYGYDYPMPGSHYYPDRRDYQERQQDLLPQIVKLLEEISTYVRRPQPPPQPQPIYIPYPVPYPIPQYSPCSENTTKKPSIHSRFPEMEDTNQNWGFVIDKDDETDEFDGSRPISFDPIKPVRPMKRPAPKVEHGSITEDSQHPSTPAPQFASQPGSLRTPSMCNAAILSCCADEKAQQKVCFNGFGCGVSYDDGNACSDASINNALESFKAAYSPVQ</sequence>
<feature type="region of interest" description="Disordered" evidence="1">
    <location>
        <begin position="183"/>
        <end position="235"/>
    </location>
</feature>
<evidence type="ECO:0000256" key="1">
    <source>
        <dbReference type="SAM" id="MobiDB-lite"/>
    </source>
</evidence>
<evidence type="ECO:0000313" key="3">
    <source>
        <dbReference type="Proteomes" id="UP001231518"/>
    </source>
</evidence>
<feature type="region of interest" description="Disordered" evidence="1">
    <location>
        <begin position="51"/>
        <end position="72"/>
    </location>
</feature>
<dbReference type="EMBL" id="JARGEI010000008">
    <property type="protein sequence ID" value="KAJ8727547.1"/>
    <property type="molecule type" value="Genomic_DNA"/>
</dbReference>
<organism evidence="2 3">
    <name type="scientific">Mythimna separata</name>
    <name type="common">Oriental armyworm</name>
    <name type="synonym">Pseudaletia separata</name>
    <dbReference type="NCBI Taxonomy" id="271217"/>
    <lineage>
        <taxon>Eukaryota</taxon>
        <taxon>Metazoa</taxon>
        <taxon>Ecdysozoa</taxon>
        <taxon>Arthropoda</taxon>
        <taxon>Hexapoda</taxon>
        <taxon>Insecta</taxon>
        <taxon>Pterygota</taxon>
        <taxon>Neoptera</taxon>
        <taxon>Endopterygota</taxon>
        <taxon>Lepidoptera</taxon>
        <taxon>Glossata</taxon>
        <taxon>Ditrysia</taxon>
        <taxon>Noctuoidea</taxon>
        <taxon>Noctuidae</taxon>
        <taxon>Noctuinae</taxon>
        <taxon>Hadenini</taxon>
        <taxon>Mythimna</taxon>
    </lineage>
</organism>
<evidence type="ECO:0000313" key="2">
    <source>
        <dbReference type="EMBL" id="KAJ8727547.1"/>
    </source>
</evidence>
<comment type="caution">
    <text evidence="2">The sequence shown here is derived from an EMBL/GenBank/DDBJ whole genome shotgun (WGS) entry which is preliminary data.</text>
</comment>
<reference evidence="2" key="1">
    <citation type="submission" date="2023-03" db="EMBL/GenBank/DDBJ databases">
        <title>Chromosome-level genomes of two armyworms, Mythimna separata and Mythimna loreyi, provide insights into the biosynthesis and reception of sex pheromones.</title>
        <authorList>
            <person name="Zhao H."/>
        </authorList>
    </citation>
    <scope>NUCLEOTIDE SEQUENCE</scope>
    <source>
        <strain evidence="2">BeijingLab</strain>
        <tissue evidence="2">Pupa</tissue>
    </source>
</reference>
<dbReference type="AlphaFoldDB" id="A0AAD8DW43"/>
<keyword evidence="3" id="KW-1185">Reference proteome</keyword>
<feature type="compositionally biased region" description="Basic and acidic residues" evidence="1">
    <location>
        <begin position="58"/>
        <end position="71"/>
    </location>
</feature>